<dbReference type="Proteomes" id="UP001295444">
    <property type="component" value="Chromosome 06"/>
</dbReference>
<proteinExistence type="predicted"/>
<keyword evidence="1" id="KW-1015">Disulfide bond</keyword>
<dbReference type="InterPro" id="IPR036055">
    <property type="entry name" value="LDL_receptor-like_sf"/>
</dbReference>
<evidence type="ECO:0000256" key="1">
    <source>
        <dbReference type="ARBA" id="ARBA00023157"/>
    </source>
</evidence>
<sequence length="121" mass="13581">MTKCLPQYMHCNGVDECGNQADEDNCGDNNGWSQQLDKLYEKHYEKIGINYFDFDTKAAECLLGSVPAQCLCRGLELDCDGAKLRAVPAVSSNVTMMSLQNNMLKKLDSYGFQLFPDLRNL</sequence>
<reference evidence="2" key="1">
    <citation type="submission" date="2022-03" db="EMBL/GenBank/DDBJ databases">
        <authorList>
            <person name="Alioto T."/>
            <person name="Alioto T."/>
            <person name="Gomez Garrido J."/>
        </authorList>
    </citation>
    <scope>NUCLEOTIDE SEQUENCE</scope>
</reference>
<evidence type="ECO:0000313" key="3">
    <source>
        <dbReference type="Proteomes" id="UP001295444"/>
    </source>
</evidence>
<organism evidence="2 3">
    <name type="scientific">Pelobates cultripes</name>
    <name type="common">Western spadefoot toad</name>
    <dbReference type="NCBI Taxonomy" id="61616"/>
    <lineage>
        <taxon>Eukaryota</taxon>
        <taxon>Metazoa</taxon>
        <taxon>Chordata</taxon>
        <taxon>Craniata</taxon>
        <taxon>Vertebrata</taxon>
        <taxon>Euteleostomi</taxon>
        <taxon>Amphibia</taxon>
        <taxon>Batrachia</taxon>
        <taxon>Anura</taxon>
        <taxon>Pelobatoidea</taxon>
        <taxon>Pelobatidae</taxon>
        <taxon>Pelobates</taxon>
    </lineage>
</organism>
<dbReference type="EMBL" id="OW240917">
    <property type="protein sequence ID" value="CAH2300580.1"/>
    <property type="molecule type" value="Genomic_DNA"/>
</dbReference>
<dbReference type="InterPro" id="IPR002172">
    <property type="entry name" value="LDrepeatLR_classA_rpt"/>
</dbReference>
<protein>
    <submittedName>
        <fullName evidence="2">Relaxin receptor 1</fullName>
    </submittedName>
</protein>
<keyword evidence="3" id="KW-1185">Reference proteome</keyword>
<dbReference type="SUPFAM" id="SSF57424">
    <property type="entry name" value="LDL receptor-like module"/>
    <property type="match status" value="1"/>
</dbReference>
<name>A0AAD1SIP6_PELCU</name>
<accession>A0AAD1SIP6</accession>
<dbReference type="CDD" id="cd00112">
    <property type="entry name" value="LDLa"/>
    <property type="match status" value="1"/>
</dbReference>
<dbReference type="Gene3D" id="4.10.400.10">
    <property type="entry name" value="Low-density Lipoprotein Receptor"/>
    <property type="match status" value="1"/>
</dbReference>
<evidence type="ECO:0000313" key="2">
    <source>
        <dbReference type="EMBL" id="CAH2300580.1"/>
    </source>
</evidence>
<keyword evidence="2" id="KW-0675">Receptor</keyword>
<dbReference type="Gene3D" id="3.80.10.10">
    <property type="entry name" value="Ribonuclease Inhibitor"/>
    <property type="match status" value="1"/>
</dbReference>
<dbReference type="AlphaFoldDB" id="A0AAD1SIP6"/>
<dbReference type="InterPro" id="IPR032675">
    <property type="entry name" value="LRR_dom_sf"/>
</dbReference>
<gene>
    <name evidence="2" type="ORF">PECUL_23A030819</name>
</gene>